<dbReference type="InterPro" id="IPR013103">
    <property type="entry name" value="RVT_2"/>
</dbReference>
<dbReference type="OrthoDB" id="1296566at2759"/>
<name>A0A9Q3CSH9_9BASI</name>
<evidence type="ECO:0000259" key="2">
    <source>
        <dbReference type="Pfam" id="PF07727"/>
    </source>
</evidence>
<evidence type="ECO:0000313" key="3">
    <source>
        <dbReference type="EMBL" id="MBW0488315.1"/>
    </source>
</evidence>
<evidence type="ECO:0000256" key="1">
    <source>
        <dbReference type="SAM" id="SignalP"/>
    </source>
</evidence>
<feature type="domain" description="Reverse transcriptase Ty1/copia-type" evidence="2">
    <location>
        <begin position="1"/>
        <end position="106"/>
    </location>
</feature>
<sequence length="139" mass="15358">MRQAGRCWWVFLSGILTKMGFAAMEVDQSLYIFCHGETIIAIWIHVDDGVIASNSPEAVLNFKRQLCAEVDIKWCNEFCQIVGLECTIGEGEVAIAQKRLTDSILAAYPQGIVKNDPPLLTLPAANSNCNDTILDPKPF</sequence>
<feature type="chain" id="PRO_5040407082" description="Reverse transcriptase Ty1/copia-type domain-containing protein" evidence="1">
    <location>
        <begin position="23"/>
        <end position="139"/>
    </location>
</feature>
<evidence type="ECO:0000313" key="4">
    <source>
        <dbReference type="Proteomes" id="UP000765509"/>
    </source>
</evidence>
<dbReference type="AlphaFoldDB" id="A0A9Q3CSH9"/>
<keyword evidence="1" id="KW-0732">Signal</keyword>
<accession>A0A9Q3CSH9</accession>
<comment type="caution">
    <text evidence="3">The sequence shown here is derived from an EMBL/GenBank/DDBJ whole genome shotgun (WGS) entry which is preliminary data.</text>
</comment>
<proteinExistence type="predicted"/>
<dbReference type="EMBL" id="AVOT02009544">
    <property type="protein sequence ID" value="MBW0488315.1"/>
    <property type="molecule type" value="Genomic_DNA"/>
</dbReference>
<dbReference type="Proteomes" id="UP000765509">
    <property type="component" value="Unassembled WGS sequence"/>
</dbReference>
<gene>
    <name evidence="3" type="ORF">O181_028030</name>
</gene>
<protein>
    <recommendedName>
        <fullName evidence="2">Reverse transcriptase Ty1/copia-type domain-containing protein</fullName>
    </recommendedName>
</protein>
<feature type="signal peptide" evidence="1">
    <location>
        <begin position="1"/>
        <end position="22"/>
    </location>
</feature>
<reference evidence="3" key="1">
    <citation type="submission" date="2021-03" db="EMBL/GenBank/DDBJ databases">
        <title>Draft genome sequence of rust myrtle Austropuccinia psidii MF-1, a brazilian biotype.</title>
        <authorList>
            <person name="Quecine M.C."/>
            <person name="Pachon D.M.R."/>
            <person name="Bonatelli M.L."/>
            <person name="Correr F.H."/>
            <person name="Franceschini L.M."/>
            <person name="Leite T.F."/>
            <person name="Margarido G.R.A."/>
            <person name="Almeida C.A."/>
            <person name="Ferrarezi J.A."/>
            <person name="Labate C.A."/>
        </authorList>
    </citation>
    <scope>NUCLEOTIDE SEQUENCE</scope>
    <source>
        <strain evidence="3">MF-1</strain>
    </source>
</reference>
<organism evidence="3 4">
    <name type="scientific">Austropuccinia psidii MF-1</name>
    <dbReference type="NCBI Taxonomy" id="1389203"/>
    <lineage>
        <taxon>Eukaryota</taxon>
        <taxon>Fungi</taxon>
        <taxon>Dikarya</taxon>
        <taxon>Basidiomycota</taxon>
        <taxon>Pucciniomycotina</taxon>
        <taxon>Pucciniomycetes</taxon>
        <taxon>Pucciniales</taxon>
        <taxon>Sphaerophragmiaceae</taxon>
        <taxon>Austropuccinia</taxon>
    </lineage>
</organism>
<keyword evidence="4" id="KW-1185">Reference proteome</keyword>
<dbReference type="Pfam" id="PF07727">
    <property type="entry name" value="RVT_2"/>
    <property type="match status" value="1"/>
</dbReference>